<evidence type="ECO:0000259" key="12">
    <source>
        <dbReference type="PROSITE" id="PS50106"/>
    </source>
</evidence>
<dbReference type="SMART" id="SM00228">
    <property type="entry name" value="PDZ"/>
    <property type="match status" value="2"/>
</dbReference>
<dbReference type="Pfam" id="PF13365">
    <property type="entry name" value="Trypsin_2"/>
    <property type="match status" value="1"/>
</dbReference>
<evidence type="ECO:0000256" key="10">
    <source>
        <dbReference type="ARBA" id="ARBA00023016"/>
    </source>
</evidence>
<dbReference type="GO" id="GO:0006508">
    <property type="term" value="P:proteolysis"/>
    <property type="evidence" value="ECO:0007669"/>
    <property type="project" value="UniProtKB-KW"/>
</dbReference>
<dbReference type="PRINTS" id="PR00834">
    <property type="entry name" value="PROTEASES2C"/>
</dbReference>
<dbReference type="PANTHER" id="PTHR22939">
    <property type="entry name" value="SERINE PROTEASE FAMILY S1C HTRA-RELATED"/>
    <property type="match status" value="1"/>
</dbReference>
<dbReference type="AlphaFoldDB" id="A0A370N247"/>
<comment type="subcellular location">
    <subcellularLocation>
        <location evidence="2">Periplasm</location>
    </subcellularLocation>
</comment>
<dbReference type="EC" id="3.4.21.107" evidence="4"/>
<dbReference type="PROSITE" id="PS50106">
    <property type="entry name" value="PDZ"/>
    <property type="match status" value="2"/>
</dbReference>
<evidence type="ECO:0000256" key="9">
    <source>
        <dbReference type="ARBA" id="ARBA00022825"/>
    </source>
</evidence>
<evidence type="ECO:0000256" key="8">
    <source>
        <dbReference type="ARBA" id="ARBA00022801"/>
    </source>
</evidence>
<evidence type="ECO:0000313" key="13">
    <source>
        <dbReference type="EMBL" id="RDJ99699.1"/>
    </source>
</evidence>
<evidence type="ECO:0000256" key="5">
    <source>
        <dbReference type="ARBA" id="ARBA00013958"/>
    </source>
</evidence>
<dbReference type="Gene3D" id="2.40.10.120">
    <property type="match status" value="1"/>
</dbReference>
<dbReference type="RefSeq" id="WP_115105380.1">
    <property type="nucleotide sequence ID" value="NZ_QHKS01000020.1"/>
</dbReference>
<reference evidence="14" key="1">
    <citation type="submission" date="2018-05" db="EMBL/GenBank/DDBJ databases">
        <authorList>
            <person name="Feng T."/>
        </authorList>
    </citation>
    <scope>NUCLEOTIDE SEQUENCE [LARGE SCALE GENOMIC DNA]</scope>
    <source>
        <strain evidence="14">S27</strain>
    </source>
</reference>
<dbReference type="SUPFAM" id="SSF50156">
    <property type="entry name" value="PDZ domain-like"/>
    <property type="match status" value="2"/>
</dbReference>
<organism evidence="13 14">
    <name type="scientific">Paraburkholderia lacunae</name>
    <dbReference type="NCBI Taxonomy" id="2211104"/>
    <lineage>
        <taxon>Bacteria</taxon>
        <taxon>Pseudomonadati</taxon>
        <taxon>Pseudomonadota</taxon>
        <taxon>Betaproteobacteria</taxon>
        <taxon>Burkholderiales</taxon>
        <taxon>Burkholderiaceae</taxon>
        <taxon>Paraburkholderia</taxon>
    </lineage>
</organism>
<evidence type="ECO:0000256" key="2">
    <source>
        <dbReference type="ARBA" id="ARBA00004418"/>
    </source>
</evidence>
<dbReference type="OrthoDB" id="9758917at2"/>
<dbReference type="EMBL" id="QHKS01000020">
    <property type="protein sequence ID" value="RDJ99699.1"/>
    <property type="molecule type" value="Genomic_DNA"/>
</dbReference>
<dbReference type="Pfam" id="PF13180">
    <property type="entry name" value="PDZ_2"/>
    <property type="match status" value="1"/>
</dbReference>
<keyword evidence="7" id="KW-0574">Periplasm</keyword>
<evidence type="ECO:0000313" key="14">
    <source>
        <dbReference type="Proteomes" id="UP000254875"/>
    </source>
</evidence>
<dbReference type="Pfam" id="PF17820">
    <property type="entry name" value="PDZ_6"/>
    <property type="match status" value="1"/>
</dbReference>
<evidence type="ECO:0000256" key="7">
    <source>
        <dbReference type="ARBA" id="ARBA00022764"/>
    </source>
</evidence>
<dbReference type="SUPFAM" id="SSF50494">
    <property type="entry name" value="Trypsin-like serine proteases"/>
    <property type="match status" value="1"/>
</dbReference>
<gene>
    <name evidence="13" type="ORF">DLM46_26360</name>
</gene>
<feature type="domain" description="PDZ" evidence="12">
    <location>
        <begin position="387"/>
        <end position="476"/>
    </location>
</feature>
<dbReference type="GO" id="GO:0004252">
    <property type="term" value="F:serine-type endopeptidase activity"/>
    <property type="evidence" value="ECO:0007669"/>
    <property type="project" value="InterPro"/>
</dbReference>
<comment type="similarity">
    <text evidence="3">Belongs to the peptidase S1C family.</text>
</comment>
<evidence type="ECO:0000256" key="3">
    <source>
        <dbReference type="ARBA" id="ARBA00010541"/>
    </source>
</evidence>
<dbReference type="InterPro" id="IPR001478">
    <property type="entry name" value="PDZ"/>
</dbReference>
<evidence type="ECO:0000256" key="11">
    <source>
        <dbReference type="ARBA" id="ARBA00032850"/>
    </source>
</evidence>
<dbReference type="InterPro" id="IPR009003">
    <property type="entry name" value="Peptidase_S1_PA"/>
</dbReference>
<dbReference type="InterPro" id="IPR036034">
    <property type="entry name" value="PDZ_sf"/>
</dbReference>
<name>A0A370N247_9BURK</name>
<feature type="domain" description="PDZ" evidence="12">
    <location>
        <begin position="282"/>
        <end position="375"/>
    </location>
</feature>
<dbReference type="PANTHER" id="PTHR22939:SF130">
    <property type="entry name" value="PERIPLASMIC SERINE ENDOPROTEASE DEGP-LIKE-RELATED"/>
    <property type="match status" value="1"/>
</dbReference>
<evidence type="ECO:0000256" key="1">
    <source>
        <dbReference type="ARBA" id="ARBA00001772"/>
    </source>
</evidence>
<keyword evidence="6" id="KW-0645">Protease</keyword>
<keyword evidence="14" id="KW-1185">Reference proteome</keyword>
<keyword evidence="9" id="KW-0720">Serine protease</keyword>
<keyword evidence="8" id="KW-0378">Hydrolase</keyword>
<keyword evidence="10" id="KW-0346">Stress response</keyword>
<comment type="caution">
    <text evidence="13">The sequence shown here is derived from an EMBL/GenBank/DDBJ whole genome shotgun (WGS) entry which is preliminary data.</text>
</comment>
<sequence>MFDRTLARTLFHAAVIAVFISGYPCLQPTANAAGTAAPAAKEKRVSSANASAPVDFPTIVERYGPAVVNISATAAEQQSPQTAPPAIDADDPLLAFVKRMVPRSQASPDSSPRAITGTGSGFIVSPDGLILTTAHVVDQVGEVTVRLTDRREFKAKVLAVDTQSDVAVIQVDATKLPTVKLGDSSRVRVGEPVLTIGSPDSFENTVTAGIVSATSRTLPDGSSFPFFQTDVSPNPDNSGGPLFNRAGEVIGIAVQIYADPDWHPSLTFAIPINMAAKVRSQVLALRATSPGGLGVEVQDVGPGLAVAFGLPRPAGALVNSVTPGTPAASSGLKPGDVITQIGDKTIDRSAELGEAAADLLPGTKATLKLIRNRKPMTTTVMVGASAEGPMARQSEGGATDRLGLTLHPLSQEEMRARDLAVGLMVDAVDGPAASAGIQPGDIVLSLNGTLVETQAEVAALEAKAGKEIAVLIQRNNARSFVSVKPR</sequence>
<comment type="catalytic activity">
    <reaction evidence="1">
        <text>Acts on substrates that are at least partially unfolded. The cleavage site P1 residue is normally between a pair of hydrophobic residues, such as Val-|-Val.</text>
        <dbReference type="EC" id="3.4.21.107"/>
    </reaction>
</comment>
<proteinExistence type="inferred from homology"/>
<evidence type="ECO:0000256" key="4">
    <source>
        <dbReference type="ARBA" id="ARBA00013035"/>
    </source>
</evidence>
<dbReference type="Gene3D" id="2.30.42.10">
    <property type="match status" value="2"/>
</dbReference>
<dbReference type="Proteomes" id="UP000254875">
    <property type="component" value="Unassembled WGS sequence"/>
</dbReference>
<dbReference type="InterPro" id="IPR041489">
    <property type="entry name" value="PDZ_6"/>
</dbReference>
<dbReference type="InterPro" id="IPR001940">
    <property type="entry name" value="Peptidase_S1C"/>
</dbReference>
<protein>
    <recommendedName>
        <fullName evidence="5">Probable periplasmic serine endoprotease DegP-like</fullName>
        <ecNumber evidence="4">3.4.21.107</ecNumber>
    </recommendedName>
    <alternativeName>
        <fullName evidence="11">Protease Do</fullName>
    </alternativeName>
</protein>
<accession>A0A370N247</accession>
<evidence type="ECO:0000256" key="6">
    <source>
        <dbReference type="ARBA" id="ARBA00022670"/>
    </source>
</evidence>